<evidence type="ECO:0000313" key="2">
    <source>
        <dbReference type="Proteomes" id="UP000821845"/>
    </source>
</evidence>
<protein>
    <submittedName>
        <fullName evidence="1">Uncharacterized protein</fullName>
    </submittedName>
</protein>
<comment type="caution">
    <text evidence="1">The sequence shown here is derived from an EMBL/GenBank/DDBJ whole genome shotgun (WGS) entry which is preliminary data.</text>
</comment>
<keyword evidence="2" id="KW-1185">Reference proteome</keyword>
<organism evidence="1 2">
    <name type="scientific">Hyalomma asiaticum</name>
    <name type="common">Tick</name>
    <dbReference type="NCBI Taxonomy" id="266040"/>
    <lineage>
        <taxon>Eukaryota</taxon>
        <taxon>Metazoa</taxon>
        <taxon>Ecdysozoa</taxon>
        <taxon>Arthropoda</taxon>
        <taxon>Chelicerata</taxon>
        <taxon>Arachnida</taxon>
        <taxon>Acari</taxon>
        <taxon>Parasitiformes</taxon>
        <taxon>Ixodida</taxon>
        <taxon>Ixodoidea</taxon>
        <taxon>Ixodidae</taxon>
        <taxon>Hyalomminae</taxon>
        <taxon>Hyalomma</taxon>
    </lineage>
</organism>
<dbReference type="EMBL" id="CM023490">
    <property type="protein sequence ID" value="KAH6943497.1"/>
    <property type="molecule type" value="Genomic_DNA"/>
</dbReference>
<evidence type="ECO:0000313" key="1">
    <source>
        <dbReference type="EMBL" id="KAH6943497.1"/>
    </source>
</evidence>
<proteinExistence type="predicted"/>
<accession>A0ACB7TB14</accession>
<dbReference type="Proteomes" id="UP000821845">
    <property type="component" value="Chromosome 10"/>
</dbReference>
<gene>
    <name evidence="1" type="ORF">HPB50_022149</name>
</gene>
<name>A0ACB7TB14_HYAAI</name>
<reference evidence="1" key="1">
    <citation type="submission" date="2020-05" db="EMBL/GenBank/DDBJ databases">
        <title>Large-scale comparative analyses of tick genomes elucidate their genetic diversity and vector capacities.</title>
        <authorList>
            <person name="Jia N."/>
            <person name="Wang J."/>
            <person name="Shi W."/>
            <person name="Du L."/>
            <person name="Sun Y."/>
            <person name="Zhan W."/>
            <person name="Jiang J."/>
            <person name="Wang Q."/>
            <person name="Zhang B."/>
            <person name="Ji P."/>
            <person name="Sakyi L.B."/>
            <person name="Cui X."/>
            <person name="Yuan T."/>
            <person name="Jiang B."/>
            <person name="Yang W."/>
            <person name="Lam T.T.-Y."/>
            <person name="Chang Q."/>
            <person name="Ding S."/>
            <person name="Wang X."/>
            <person name="Zhu J."/>
            <person name="Ruan X."/>
            <person name="Zhao L."/>
            <person name="Wei J."/>
            <person name="Que T."/>
            <person name="Du C."/>
            <person name="Cheng J."/>
            <person name="Dai P."/>
            <person name="Han X."/>
            <person name="Huang E."/>
            <person name="Gao Y."/>
            <person name="Liu J."/>
            <person name="Shao H."/>
            <person name="Ye R."/>
            <person name="Li L."/>
            <person name="Wei W."/>
            <person name="Wang X."/>
            <person name="Wang C."/>
            <person name="Yang T."/>
            <person name="Huo Q."/>
            <person name="Li W."/>
            <person name="Guo W."/>
            <person name="Chen H."/>
            <person name="Zhou L."/>
            <person name="Ni X."/>
            <person name="Tian J."/>
            <person name="Zhou Y."/>
            <person name="Sheng Y."/>
            <person name="Liu T."/>
            <person name="Pan Y."/>
            <person name="Xia L."/>
            <person name="Li J."/>
            <person name="Zhao F."/>
            <person name="Cao W."/>
        </authorList>
    </citation>
    <scope>NUCLEOTIDE SEQUENCE</scope>
    <source>
        <strain evidence="1">Hyas-2018</strain>
    </source>
</reference>
<sequence length="112" mass="11966">MALIQDQGLIDLKPATSATNVRELRRFFDDLRGHMRGLKALGIGEDSYNTMPAAANTSRGDGPELLSIAGGRFGFLIDGRQFISRISDCTSDSVHHLAALLPAGVGKPRKGS</sequence>